<dbReference type="PATRIC" id="fig|389348.3.peg.519"/>
<dbReference type="PANTHER" id="PTHR46193">
    <property type="entry name" value="6-PHOSPHOGLUCONATE PHOSPHATASE"/>
    <property type="match status" value="1"/>
</dbReference>
<dbReference type="InterPro" id="IPR051600">
    <property type="entry name" value="Beta-PGM-like"/>
</dbReference>
<dbReference type="InterPro" id="IPR023198">
    <property type="entry name" value="PGP-like_dom2"/>
</dbReference>
<evidence type="ECO:0000256" key="3">
    <source>
        <dbReference type="ARBA" id="ARBA00022723"/>
    </source>
</evidence>
<dbReference type="Gene3D" id="3.40.50.1000">
    <property type="entry name" value="HAD superfamily/HAD-like"/>
    <property type="match status" value="1"/>
</dbReference>
<keyword evidence="3" id="KW-0479">Metal-binding</keyword>
<dbReference type="PANTHER" id="PTHR46193:SF21">
    <property type="entry name" value="SLL1138 PROTEIN"/>
    <property type="match status" value="1"/>
</dbReference>
<dbReference type="InterPro" id="IPR006439">
    <property type="entry name" value="HAD-SF_hydro_IA"/>
</dbReference>
<keyword evidence="6" id="KW-1185">Reference proteome</keyword>
<dbReference type="GO" id="GO:0046872">
    <property type="term" value="F:metal ion binding"/>
    <property type="evidence" value="ECO:0007669"/>
    <property type="project" value="UniProtKB-KW"/>
</dbReference>
<proteinExistence type="inferred from homology"/>
<dbReference type="RefSeq" id="WP_032125062.1">
    <property type="nucleotide sequence ID" value="NZ_LN879502.1"/>
</dbReference>
<dbReference type="InterPro" id="IPR041492">
    <property type="entry name" value="HAD_2"/>
</dbReference>
<dbReference type="GO" id="GO:0016787">
    <property type="term" value="F:hydrolase activity"/>
    <property type="evidence" value="ECO:0007669"/>
    <property type="project" value="UniProtKB-KW"/>
</dbReference>
<dbReference type="SFLD" id="SFLDS00003">
    <property type="entry name" value="Haloacid_Dehalogenase"/>
    <property type="match status" value="1"/>
</dbReference>
<reference evidence="6" key="1">
    <citation type="submission" date="2015-09" db="EMBL/GenBank/DDBJ databases">
        <authorList>
            <person name="Bertelli C."/>
        </authorList>
    </citation>
    <scope>NUCLEOTIDE SEQUENCE [LARGE SCALE GENOMIC DNA]</scope>
    <source>
        <strain evidence="6">KNic</strain>
    </source>
</reference>
<dbReference type="EMBL" id="LN879502">
    <property type="protein sequence ID" value="CUI16099.1"/>
    <property type="molecule type" value="Genomic_DNA"/>
</dbReference>
<keyword evidence="4" id="KW-0460">Magnesium</keyword>
<dbReference type="InParanoid" id="A0A0U5EPW7"/>
<dbReference type="SFLD" id="SFLDG01129">
    <property type="entry name" value="C1.5:_HAD__Beta-PGM__Phosphata"/>
    <property type="match status" value="1"/>
</dbReference>
<dbReference type="Proteomes" id="UP000069902">
    <property type="component" value="Chromosome cPNK"/>
</dbReference>
<keyword evidence="5" id="KW-0378">Hydrolase</keyword>
<gene>
    <name evidence="5" type="ORF">PNK_0470</name>
</gene>
<dbReference type="AlphaFoldDB" id="A0A0U5EPW7"/>
<dbReference type="STRING" id="389348.PNK_0470"/>
<dbReference type="SUPFAM" id="SSF56784">
    <property type="entry name" value="HAD-like"/>
    <property type="match status" value="1"/>
</dbReference>
<name>A0A0U5EPW7_9BACT</name>
<accession>A0A0U5EPW7</accession>
<evidence type="ECO:0000256" key="2">
    <source>
        <dbReference type="ARBA" id="ARBA00006171"/>
    </source>
</evidence>
<dbReference type="Pfam" id="PF13419">
    <property type="entry name" value="HAD_2"/>
    <property type="match status" value="1"/>
</dbReference>
<dbReference type="NCBIfam" id="TIGR01509">
    <property type="entry name" value="HAD-SF-IA-v3"/>
    <property type="match status" value="1"/>
</dbReference>
<dbReference type="Gene3D" id="1.10.150.240">
    <property type="entry name" value="Putative phosphatase, domain 2"/>
    <property type="match status" value="1"/>
</dbReference>
<organism evidence="5 6">
    <name type="scientific">Candidatus Protochlamydia naegleriophila</name>
    <dbReference type="NCBI Taxonomy" id="389348"/>
    <lineage>
        <taxon>Bacteria</taxon>
        <taxon>Pseudomonadati</taxon>
        <taxon>Chlamydiota</taxon>
        <taxon>Chlamydiia</taxon>
        <taxon>Parachlamydiales</taxon>
        <taxon>Parachlamydiaceae</taxon>
        <taxon>Candidatus Protochlamydia</taxon>
    </lineage>
</organism>
<evidence type="ECO:0000313" key="5">
    <source>
        <dbReference type="EMBL" id="CUI16099.1"/>
    </source>
</evidence>
<comment type="similarity">
    <text evidence="2">Belongs to the HAD-like hydrolase superfamily. CbbY/CbbZ/Gph/YieH family.</text>
</comment>
<evidence type="ECO:0000313" key="6">
    <source>
        <dbReference type="Proteomes" id="UP000069902"/>
    </source>
</evidence>
<protein>
    <submittedName>
        <fullName evidence="5">HAD-superfamily hydrolase</fullName>
    </submittedName>
</protein>
<dbReference type="InterPro" id="IPR036412">
    <property type="entry name" value="HAD-like_sf"/>
</dbReference>
<evidence type="ECO:0000256" key="1">
    <source>
        <dbReference type="ARBA" id="ARBA00001946"/>
    </source>
</evidence>
<dbReference type="FunCoup" id="A0A0U5EPW7">
    <property type="interactions" value="356"/>
</dbReference>
<evidence type="ECO:0000256" key="4">
    <source>
        <dbReference type="ARBA" id="ARBA00022842"/>
    </source>
</evidence>
<dbReference type="KEGG" id="pnl:PNK_0470"/>
<dbReference type="InterPro" id="IPR023214">
    <property type="entry name" value="HAD_sf"/>
</dbReference>
<dbReference type="CDD" id="cd07505">
    <property type="entry name" value="HAD_BPGM-like"/>
    <property type="match status" value="1"/>
</dbReference>
<comment type="cofactor">
    <cofactor evidence="1">
        <name>Mg(2+)</name>
        <dbReference type="ChEBI" id="CHEBI:18420"/>
    </cofactor>
</comment>
<sequence length="227" mass="26004">MQWIHQYQLFLFDFDGLLVNTESLHFQAYQHMCAARGFPLNWNFERYSDAAHHHATGLRDRIYAEFPALYAQEPDWSVLYAEKKKAFLNLLKAGAAELMPGAANLLLALKEANIKRCVVTHSSITLIQTIRHQNPILDSIPHWLTREDYSNPKPDPECYQTAIQRLAQNGDRIIGFEDSPRGLNALLQTSAKPVLICPQNSPYLKHLLKEELAYYPSFTAINDDDHP</sequence>